<protein>
    <recommendedName>
        <fullName evidence="3">NVEALA protein</fullName>
    </recommendedName>
</protein>
<dbReference type="Pfam" id="PF14055">
    <property type="entry name" value="NVEALA"/>
    <property type="match status" value="1"/>
</dbReference>
<sequence length="91" mass="9820">MKKNFIKTAFVAAFASIAGYGVYTSQQKVEMSDLAKANVEALAQNEDGGSSISWSCWSQEKKGSGYWRCGNPCKYVDGASGKGTEGKCYKN</sequence>
<dbReference type="EMBL" id="QSFT01000013">
    <property type="protein sequence ID" value="RHA75890.1"/>
    <property type="molecule type" value="Genomic_DNA"/>
</dbReference>
<evidence type="ECO:0000313" key="2">
    <source>
        <dbReference type="Proteomes" id="UP000283855"/>
    </source>
</evidence>
<dbReference type="InterPro" id="IPR025905">
    <property type="entry name" value="NVEALA"/>
</dbReference>
<organism evidence="1 2">
    <name type="scientific">Phocaeicola coprophilus</name>
    <dbReference type="NCBI Taxonomy" id="387090"/>
    <lineage>
        <taxon>Bacteria</taxon>
        <taxon>Pseudomonadati</taxon>
        <taxon>Bacteroidota</taxon>
        <taxon>Bacteroidia</taxon>
        <taxon>Bacteroidales</taxon>
        <taxon>Bacteroidaceae</taxon>
        <taxon>Phocaeicola</taxon>
    </lineage>
</organism>
<dbReference type="RefSeq" id="WP_118400369.1">
    <property type="nucleotide sequence ID" value="NZ_CABJGD010000013.1"/>
</dbReference>
<accession>A0A413T0A7</accession>
<gene>
    <name evidence="1" type="ORF">DW921_07550</name>
</gene>
<proteinExistence type="predicted"/>
<dbReference type="AlphaFoldDB" id="A0A413T0A7"/>
<dbReference type="Proteomes" id="UP000283855">
    <property type="component" value="Unassembled WGS sequence"/>
</dbReference>
<comment type="caution">
    <text evidence="1">The sequence shown here is derived from an EMBL/GenBank/DDBJ whole genome shotgun (WGS) entry which is preliminary data.</text>
</comment>
<evidence type="ECO:0000313" key="1">
    <source>
        <dbReference type="EMBL" id="RHA75890.1"/>
    </source>
</evidence>
<name>A0A413T0A7_9BACT</name>
<reference evidence="1 2" key="1">
    <citation type="submission" date="2018-08" db="EMBL/GenBank/DDBJ databases">
        <title>A genome reference for cultivated species of the human gut microbiota.</title>
        <authorList>
            <person name="Zou Y."/>
            <person name="Xue W."/>
            <person name="Luo G."/>
        </authorList>
    </citation>
    <scope>NUCLEOTIDE SEQUENCE [LARGE SCALE GENOMIC DNA]</scope>
    <source>
        <strain evidence="1 2">AM42-38</strain>
    </source>
</reference>
<evidence type="ECO:0008006" key="3">
    <source>
        <dbReference type="Google" id="ProtNLM"/>
    </source>
</evidence>